<feature type="domain" description="Reverse transcriptase" evidence="1">
    <location>
        <begin position="1"/>
        <end position="51"/>
    </location>
</feature>
<dbReference type="Pfam" id="PF00078">
    <property type="entry name" value="RVT_1"/>
    <property type="match status" value="1"/>
</dbReference>
<gene>
    <name evidence="2" type="ORF">PAXINDRAFT_55414</name>
</gene>
<name>A0A0C9TD44_PAXIN</name>
<dbReference type="PROSITE" id="PS50878">
    <property type="entry name" value="RT_POL"/>
    <property type="match status" value="1"/>
</dbReference>
<accession>A0A0C9TD44</accession>
<dbReference type="OrthoDB" id="1750432at2759"/>
<dbReference type="AlphaFoldDB" id="A0A0C9TD44"/>
<dbReference type="HOGENOM" id="CLU_3074489_0_0_1"/>
<organism evidence="2 3">
    <name type="scientific">Paxillus involutus ATCC 200175</name>
    <dbReference type="NCBI Taxonomy" id="664439"/>
    <lineage>
        <taxon>Eukaryota</taxon>
        <taxon>Fungi</taxon>
        <taxon>Dikarya</taxon>
        <taxon>Basidiomycota</taxon>
        <taxon>Agaricomycotina</taxon>
        <taxon>Agaricomycetes</taxon>
        <taxon>Agaricomycetidae</taxon>
        <taxon>Boletales</taxon>
        <taxon>Paxilineae</taxon>
        <taxon>Paxillaceae</taxon>
        <taxon>Paxillus</taxon>
    </lineage>
</organism>
<evidence type="ECO:0000313" key="2">
    <source>
        <dbReference type="EMBL" id="KIJ05141.1"/>
    </source>
</evidence>
<dbReference type="InterPro" id="IPR043502">
    <property type="entry name" value="DNA/RNA_pol_sf"/>
</dbReference>
<dbReference type="InterPro" id="IPR000477">
    <property type="entry name" value="RT_dom"/>
</dbReference>
<feature type="non-terminal residue" evidence="2">
    <location>
        <position position="1"/>
    </location>
</feature>
<sequence>LDDIIIWSQTVEEHERNVRSVLQAFRDTHLFCSQKKTSLFNLEVDFLGHHISA</sequence>
<evidence type="ECO:0000259" key="1">
    <source>
        <dbReference type="PROSITE" id="PS50878"/>
    </source>
</evidence>
<dbReference type="EMBL" id="KN821212">
    <property type="protein sequence ID" value="KIJ05141.1"/>
    <property type="molecule type" value="Genomic_DNA"/>
</dbReference>
<reference evidence="3" key="2">
    <citation type="submission" date="2015-01" db="EMBL/GenBank/DDBJ databases">
        <title>Evolutionary Origins and Diversification of the Mycorrhizal Mutualists.</title>
        <authorList>
            <consortium name="DOE Joint Genome Institute"/>
            <consortium name="Mycorrhizal Genomics Consortium"/>
            <person name="Kohler A."/>
            <person name="Kuo A."/>
            <person name="Nagy L.G."/>
            <person name="Floudas D."/>
            <person name="Copeland A."/>
            <person name="Barry K.W."/>
            <person name="Cichocki N."/>
            <person name="Veneault-Fourrey C."/>
            <person name="LaButti K."/>
            <person name="Lindquist E.A."/>
            <person name="Lipzen A."/>
            <person name="Lundell T."/>
            <person name="Morin E."/>
            <person name="Murat C."/>
            <person name="Riley R."/>
            <person name="Ohm R."/>
            <person name="Sun H."/>
            <person name="Tunlid A."/>
            <person name="Henrissat B."/>
            <person name="Grigoriev I.V."/>
            <person name="Hibbett D.S."/>
            <person name="Martin F."/>
        </authorList>
    </citation>
    <scope>NUCLEOTIDE SEQUENCE [LARGE SCALE GENOMIC DNA]</scope>
    <source>
        <strain evidence="3">ATCC 200175</strain>
    </source>
</reference>
<dbReference type="Gene3D" id="3.30.70.270">
    <property type="match status" value="1"/>
</dbReference>
<dbReference type="SUPFAM" id="SSF56672">
    <property type="entry name" value="DNA/RNA polymerases"/>
    <property type="match status" value="1"/>
</dbReference>
<dbReference type="InterPro" id="IPR043128">
    <property type="entry name" value="Rev_trsase/Diguanyl_cyclase"/>
</dbReference>
<dbReference type="Proteomes" id="UP000053647">
    <property type="component" value="Unassembled WGS sequence"/>
</dbReference>
<reference evidence="2 3" key="1">
    <citation type="submission" date="2014-06" db="EMBL/GenBank/DDBJ databases">
        <authorList>
            <consortium name="DOE Joint Genome Institute"/>
            <person name="Kuo A."/>
            <person name="Kohler A."/>
            <person name="Nagy L.G."/>
            <person name="Floudas D."/>
            <person name="Copeland A."/>
            <person name="Barry K.W."/>
            <person name="Cichocki N."/>
            <person name="Veneault-Fourrey C."/>
            <person name="LaButti K."/>
            <person name="Lindquist E.A."/>
            <person name="Lipzen A."/>
            <person name="Lundell T."/>
            <person name="Morin E."/>
            <person name="Murat C."/>
            <person name="Sun H."/>
            <person name="Tunlid A."/>
            <person name="Henrissat B."/>
            <person name="Grigoriev I.V."/>
            <person name="Hibbett D.S."/>
            <person name="Martin F."/>
            <person name="Nordberg H.P."/>
            <person name="Cantor M.N."/>
            <person name="Hua S.X."/>
        </authorList>
    </citation>
    <scope>NUCLEOTIDE SEQUENCE [LARGE SCALE GENOMIC DNA]</scope>
    <source>
        <strain evidence="2 3">ATCC 200175</strain>
    </source>
</reference>
<feature type="non-terminal residue" evidence="2">
    <location>
        <position position="53"/>
    </location>
</feature>
<proteinExistence type="predicted"/>
<protein>
    <recommendedName>
        <fullName evidence="1">Reverse transcriptase domain-containing protein</fullName>
    </recommendedName>
</protein>
<keyword evidence="3" id="KW-1185">Reference proteome</keyword>
<evidence type="ECO:0000313" key="3">
    <source>
        <dbReference type="Proteomes" id="UP000053647"/>
    </source>
</evidence>